<name>A0A818KYM2_9BILA</name>
<protein>
    <submittedName>
        <fullName evidence="2">Uncharacterized protein</fullName>
    </submittedName>
</protein>
<evidence type="ECO:0000313" key="1">
    <source>
        <dbReference type="EMBL" id="CAF0801295.1"/>
    </source>
</evidence>
<evidence type="ECO:0000313" key="3">
    <source>
        <dbReference type="Proteomes" id="UP000663844"/>
    </source>
</evidence>
<dbReference type="EMBL" id="CAJOAZ010000189">
    <property type="protein sequence ID" value="CAF3569661.1"/>
    <property type="molecule type" value="Genomic_DNA"/>
</dbReference>
<dbReference type="AlphaFoldDB" id="A0A818KYM2"/>
<proteinExistence type="predicted"/>
<comment type="caution">
    <text evidence="2">The sequence shown here is derived from an EMBL/GenBank/DDBJ whole genome shotgun (WGS) entry which is preliminary data.</text>
</comment>
<dbReference type="Proteomes" id="UP000663845">
    <property type="component" value="Unassembled WGS sequence"/>
</dbReference>
<reference evidence="2" key="1">
    <citation type="submission" date="2021-02" db="EMBL/GenBank/DDBJ databases">
        <authorList>
            <person name="Nowell W R."/>
        </authorList>
    </citation>
    <scope>NUCLEOTIDE SEQUENCE</scope>
</reference>
<organism evidence="2 3">
    <name type="scientific">Adineta steineri</name>
    <dbReference type="NCBI Taxonomy" id="433720"/>
    <lineage>
        <taxon>Eukaryota</taxon>
        <taxon>Metazoa</taxon>
        <taxon>Spiralia</taxon>
        <taxon>Gnathifera</taxon>
        <taxon>Rotifera</taxon>
        <taxon>Eurotatoria</taxon>
        <taxon>Bdelloidea</taxon>
        <taxon>Adinetida</taxon>
        <taxon>Adinetidae</taxon>
        <taxon>Adineta</taxon>
    </lineage>
</organism>
<accession>A0A818KYM2</accession>
<sequence length="101" mass="11921">MYLPLLIDKQLNLTFKTQSLDTNEGTQEYHDYQDKFEYQDHIFENEILLSISRHGIKLNLLDYFYSIFFGKNPSFGFEHRLNALETLTLKILISVEKSALV</sequence>
<dbReference type="EMBL" id="CAJNOG010000031">
    <property type="protein sequence ID" value="CAF0801295.1"/>
    <property type="molecule type" value="Genomic_DNA"/>
</dbReference>
<evidence type="ECO:0000313" key="2">
    <source>
        <dbReference type="EMBL" id="CAF3569661.1"/>
    </source>
</evidence>
<gene>
    <name evidence="1" type="ORF">JYZ213_LOCUS5270</name>
    <name evidence="2" type="ORF">OXD698_LOCUS4840</name>
</gene>
<dbReference type="Proteomes" id="UP000663844">
    <property type="component" value="Unassembled WGS sequence"/>
</dbReference>